<evidence type="ECO:0000256" key="1">
    <source>
        <dbReference type="ARBA" id="ARBA00023015"/>
    </source>
</evidence>
<sequence length="85" mass="9670">MKDHIWQRVMAIGNYILTNGATVRDTARVFGVSKSTVHKDVTERLPKVNQHLATEVKKVLDYNKAERHLRGGEATRQKFLTNHSG</sequence>
<dbReference type="NCBIfam" id="TIGR02844">
    <property type="entry name" value="spore_III_D"/>
    <property type="match status" value="1"/>
</dbReference>
<accession>A0A2T2WSR5</accession>
<evidence type="ECO:0000256" key="3">
    <source>
        <dbReference type="ARBA" id="ARBA00023163"/>
    </source>
</evidence>
<dbReference type="GO" id="GO:0003700">
    <property type="term" value="F:DNA-binding transcription factor activity"/>
    <property type="evidence" value="ECO:0007669"/>
    <property type="project" value="InterPro"/>
</dbReference>
<dbReference type="InterPro" id="IPR018356">
    <property type="entry name" value="Tscrpt_reg_HTH_DeoR_CS"/>
</dbReference>
<dbReference type="InterPro" id="IPR014208">
    <property type="entry name" value="Spore_III_D"/>
</dbReference>
<name>A0A2T2WSR5_9FIRM</name>
<gene>
    <name evidence="4" type="primary">spoIIID</name>
    <name evidence="4" type="ORF">C7B43_17250</name>
</gene>
<evidence type="ECO:0000313" key="5">
    <source>
        <dbReference type="Proteomes" id="UP000242699"/>
    </source>
</evidence>
<evidence type="ECO:0000256" key="2">
    <source>
        <dbReference type="ARBA" id="ARBA00023125"/>
    </source>
</evidence>
<dbReference type="Proteomes" id="UP000242699">
    <property type="component" value="Unassembled WGS sequence"/>
</dbReference>
<keyword evidence="3" id="KW-0804">Transcription</keyword>
<dbReference type="AlphaFoldDB" id="A0A2T2WSR5"/>
<dbReference type="GO" id="GO:0003677">
    <property type="term" value="F:DNA binding"/>
    <property type="evidence" value="ECO:0007669"/>
    <property type="project" value="UniProtKB-KW"/>
</dbReference>
<proteinExistence type="predicted"/>
<comment type="caution">
    <text evidence="4">The sequence shown here is derived from an EMBL/GenBank/DDBJ whole genome shotgun (WGS) entry which is preliminary data.</text>
</comment>
<dbReference type="Pfam" id="PF12116">
    <property type="entry name" value="SpoIIID"/>
    <property type="match status" value="1"/>
</dbReference>
<keyword evidence="1" id="KW-0805">Transcription regulation</keyword>
<dbReference type="PROSITE" id="PS00894">
    <property type="entry name" value="HTH_DEOR_1"/>
    <property type="match status" value="1"/>
</dbReference>
<keyword evidence="2" id="KW-0238">DNA-binding</keyword>
<organism evidence="4 5">
    <name type="scientific">Sulfobacillus benefaciens</name>
    <dbReference type="NCBI Taxonomy" id="453960"/>
    <lineage>
        <taxon>Bacteria</taxon>
        <taxon>Bacillati</taxon>
        <taxon>Bacillota</taxon>
        <taxon>Clostridia</taxon>
        <taxon>Eubacteriales</taxon>
        <taxon>Clostridiales Family XVII. Incertae Sedis</taxon>
        <taxon>Sulfobacillus</taxon>
    </lineage>
</organism>
<protein>
    <submittedName>
        <fullName evidence="4">Sporulation transcriptional regulator SpoIIID</fullName>
    </submittedName>
</protein>
<reference evidence="4 5" key="1">
    <citation type="journal article" date="2014" name="BMC Genomics">
        <title>Comparison of environmental and isolate Sulfobacillus genomes reveals diverse carbon, sulfur, nitrogen, and hydrogen metabolisms.</title>
        <authorList>
            <person name="Justice N.B."/>
            <person name="Norman A."/>
            <person name="Brown C.T."/>
            <person name="Singh A."/>
            <person name="Thomas B.C."/>
            <person name="Banfield J.F."/>
        </authorList>
    </citation>
    <scope>NUCLEOTIDE SEQUENCE [LARGE SCALE GENOMIC DNA]</scope>
    <source>
        <strain evidence="4">AMDSBA1</strain>
    </source>
</reference>
<dbReference type="EMBL" id="PXYT01000058">
    <property type="protein sequence ID" value="PSR25233.1"/>
    <property type="molecule type" value="Genomic_DNA"/>
</dbReference>
<evidence type="ECO:0000313" key="4">
    <source>
        <dbReference type="EMBL" id="PSR25233.1"/>
    </source>
</evidence>